<evidence type="ECO:0000259" key="9">
    <source>
        <dbReference type="PROSITE" id="PS01033"/>
    </source>
</evidence>
<dbReference type="SUPFAM" id="SSF46458">
    <property type="entry name" value="Globin-like"/>
    <property type="match status" value="1"/>
</dbReference>
<dbReference type="GO" id="GO:0020037">
    <property type="term" value="F:heme binding"/>
    <property type="evidence" value="ECO:0007669"/>
    <property type="project" value="InterPro"/>
</dbReference>
<dbReference type="Proteomes" id="UP001374579">
    <property type="component" value="Unassembled WGS sequence"/>
</dbReference>
<dbReference type="InterPro" id="IPR050532">
    <property type="entry name" value="Globin-like_OT"/>
</dbReference>
<dbReference type="EMBL" id="JBAMIC010000012">
    <property type="protein sequence ID" value="KAK7099478.1"/>
    <property type="molecule type" value="Genomic_DNA"/>
</dbReference>
<organism evidence="10 11">
    <name type="scientific">Littorina saxatilis</name>
    <dbReference type="NCBI Taxonomy" id="31220"/>
    <lineage>
        <taxon>Eukaryota</taxon>
        <taxon>Metazoa</taxon>
        <taxon>Spiralia</taxon>
        <taxon>Lophotrochozoa</taxon>
        <taxon>Mollusca</taxon>
        <taxon>Gastropoda</taxon>
        <taxon>Caenogastropoda</taxon>
        <taxon>Littorinimorpha</taxon>
        <taxon>Littorinoidea</taxon>
        <taxon>Littorinidae</taxon>
        <taxon>Littorina</taxon>
    </lineage>
</organism>
<dbReference type="InterPro" id="IPR000971">
    <property type="entry name" value="Globin"/>
</dbReference>
<evidence type="ECO:0000256" key="8">
    <source>
        <dbReference type="RuleBase" id="RU000356"/>
    </source>
</evidence>
<comment type="caution">
    <text evidence="10">The sequence shown here is derived from an EMBL/GenBank/DDBJ whole genome shotgun (WGS) entry which is preliminary data.</text>
</comment>
<evidence type="ECO:0000256" key="2">
    <source>
        <dbReference type="ARBA" id="ARBA00022448"/>
    </source>
</evidence>
<proteinExistence type="inferred from homology"/>
<evidence type="ECO:0000313" key="10">
    <source>
        <dbReference type="EMBL" id="KAK7099478.1"/>
    </source>
</evidence>
<feature type="domain" description="Globin" evidence="9">
    <location>
        <begin position="64"/>
        <end position="209"/>
    </location>
</feature>
<dbReference type="InterPro" id="IPR009050">
    <property type="entry name" value="Globin-like_sf"/>
</dbReference>
<evidence type="ECO:0000256" key="6">
    <source>
        <dbReference type="ARBA" id="ARBA00023004"/>
    </source>
</evidence>
<evidence type="ECO:0000256" key="1">
    <source>
        <dbReference type="ARBA" id="ARBA00013895"/>
    </source>
</evidence>
<dbReference type="GO" id="GO:0005344">
    <property type="term" value="F:oxygen carrier activity"/>
    <property type="evidence" value="ECO:0007669"/>
    <property type="project" value="UniProtKB-KW"/>
</dbReference>
<keyword evidence="5" id="KW-0479">Metal-binding</keyword>
<dbReference type="PROSITE" id="PS01033">
    <property type="entry name" value="GLOBIN"/>
    <property type="match status" value="1"/>
</dbReference>
<evidence type="ECO:0000256" key="5">
    <source>
        <dbReference type="ARBA" id="ARBA00022723"/>
    </source>
</evidence>
<dbReference type="Pfam" id="PF00042">
    <property type="entry name" value="Globin"/>
    <property type="match status" value="1"/>
</dbReference>
<dbReference type="Gene3D" id="1.10.490.10">
    <property type="entry name" value="Globins"/>
    <property type="match status" value="1"/>
</dbReference>
<sequence length="210" mass="24524">MGNCVSKIYESATTKYLSDEAKHSPKAKGLERGWASGRNKRRLSSHHPMQAVWVCRGMPFDRPELTTTNKRIVVESWVYLRSSMFRIGTVMFQNLFKTIPVIRNIFVKVKTDTDGVESSIISYHVERVMLTVDKLVSFLDRTDQVEFFMHELGDRHAEHSVRIEYLDCFIPFFIMAIHPALNARWAHSIEDAWAAFFRRIIHLMKENIVF</sequence>
<dbReference type="GO" id="GO:0019825">
    <property type="term" value="F:oxygen binding"/>
    <property type="evidence" value="ECO:0007669"/>
    <property type="project" value="InterPro"/>
</dbReference>
<evidence type="ECO:0000256" key="7">
    <source>
        <dbReference type="ARBA" id="ARBA00030087"/>
    </source>
</evidence>
<evidence type="ECO:0000313" key="11">
    <source>
        <dbReference type="Proteomes" id="UP001374579"/>
    </source>
</evidence>
<comment type="similarity">
    <text evidence="8">Belongs to the globin family.</text>
</comment>
<gene>
    <name evidence="10" type="ORF">V1264_003613</name>
</gene>
<accession>A0AAN9B648</accession>
<keyword evidence="6" id="KW-0408">Iron</keyword>
<keyword evidence="4 8" id="KW-0561">Oxygen transport</keyword>
<dbReference type="AlphaFoldDB" id="A0AAN9B648"/>
<reference evidence="10 11" key="1">
    <citation type="submission" date="2024-02" db="EMBL/GenBank/DDBJ databases">
        <title>Chromosome-scale genome assembly of the rough periwinkle Littorina saxatilis.</title>
        <authorList>
            <person name="De Jode A."/>
            <person name="Faria R."/>
            <person name="Formenti G."/>
            <person name="Sims Y."/>
            <person name="Smith T.P."/>
            <person name="Tracey A."/>
            <person name="Wood J.M.D."/>
            <person name="Zagrodzka Z.B."/>
            <person name="Johannesson K."/>
            <person name="Butlin R.K."/>
            <person name="Leder E.H."/>
        </authorList>
    </citation>
    <scope>NUCLEOTIDE SEQUENCE [LARGE SCALE GENOMIC DNA]</scope>
    <source>
        <strain evidence="10">Snail1</strain>
        <tissue evidence="10">Muscle</tissue>
    </source>
</reference>
<protein>
    <recommendedName>
        <fullName evidence="1">Globin</fullName>
    </recommendedName>
    <alternativeName>
        <fullName evidence="7">Myoglobin</fullName>
    </alternativeName>
</protein>
<name>A0AAN9B648_9CAEN</name>
<dbReference type="InterPro" id="IPR012292">
    <property type="entry name" value="Globin/Proto"/>
</dbReference>
<keyword evidence="11" id="KW-1185">Reference proteome</keyword>
<keyword evidence="2 8" id="KW-0813">Transport</keyword>
<evidence type="ECO:0000256" key="3">
    <source>
        <dbReference type="ARBA" id="ARBA00022617"/>
    </source>
</evidence>
<evidence type="ECO:0000256" key="4">
    <source>
        <dbReference type="ARBA" id="ARBA00022621"/>
    </source>
</evidence>
<dbReference type="PANTHER" id="PTHR46458:SF1">
    <property type="entry name" value="GEO09476P1"/>
    <property type="match status" value="1"/>
</dbReference>
<dbReference type="PANTHER" id="PTHR46458">
    <property type="entry name" value="BLR2807 PROTEIN"/>
    <property type="match status" value="1"/>
</dbReference>
<dbReference type="GO" id="GO:0046872">
    <property type="term" value="F:metal ion binding"/>
    <property type="evidence" value="ECO:0007669"/>
    <property type="project" value="UniProtKB-KW"/>
</dbReference>
<keyword evidence="3 8" id="KW-0349">Heme</keyword>